<organism evidence="1 2">
    <name type="scientific">Paenibacillus agaridevorans</name>
    <dbReference type="NCBI Taxonomy" id="171404"/>
    <lineage>
        <taxon>Bacteria</taxon>
        <taxon>Bacillati</taxon>
        <taxon>Bacillota</taxon>
        <taxon>Bacilli</taxon>
        <taxon>Bacillales</taxon>
        <taxon>Paenibacillaceae</taxon>
        <taxon>Paenibacillus</taxon>
    </lineage>
</organism>
<proteinExistence type="predicted"/>
<accession>A0A2R5EV27</accession>
<protein>
    <submittedName>
        <fullName evidence="1">Uncharacterized protein</fullName>
    </submittedName>
</protein>
<name>A0A2R5EV27_9BACL</name>
<evidence type="ECO:0000313" key="1">
    <source>
        <dbReference type="EMBL" id="GBG09519.1"/>
    </source>
</evidence>
<evidence type="ECO:0000313" key="2">
    <source>
        <dbReference type="Proteomes" id="UP000245202"/>
    </source>
</evidence>
<sequence length="167" mass="18087">MFNRSAFNQVRFNQSHDHKTMSAELGAKAELSATVQATLSAVAHLSAESSLRQLTYLSANLSASAGITAKPGLVVWSRAALSAEGEVAARASKWQRRELIFTGAWLPGQVILINHRALTLLLDGQNALPLMQGQFGDFASGLNELVYSDATGLRTVLCQIMFQQKQL</sequence>
<dbReference type="AlphaFoldDB" id="A0A2R5EV27"/>
<dbReference type="Proteomes" id="UP000245202">
    <property type="component" value="Unassembled WGS sequence"/>
</dbReference>
<gene>
    <name evidence="1" type="ORF">PAT3040_04169</name>
</gene>
<dbReference type="EMBL" id="BDQX01000231">
    <property type="protein sequence ID" value="GBG09519.1"/>
    <property type="molecule type" value="Genomic_DNA"/>
</dbReference>
<reference evidence="1 2" key="1">
    <citation type="submission" date="2017-08" db="EMBL/GenBank/DDBJ databases">
        <title>Substantial Increase in Enzyme Production by Combined Drug-Resistance Mutations in Paenibacillus agaridevorans.</title>
        <authorList>
            <person name="Tanaka Y."/>
            <person name="Funane K."/>
            <person name="Hosaka T."/>
            <person name="Shiwa Y."/>
            <person name="Fujita N."/>
            <person name="Miyazaki T."/>
            <person name="Yoshikawa H."/>
            <person name="Murakami K."/>
            <person name="Kasahara K."/>
            <person name="Inaoka T."/>
            <person name="Hiraga Y."/>
            <person name="Ochi K."/>
        </authorList>
    </citation>
    <scope>NUCLEOTIDE SEQUENCE [LARGE SCALE GENOMIC DNA]</scope>
    <source>
        <strain evidence="1 2">T-3040</strain>
    </source>
</reference>
<keyword evidence="2" id="KW-1185">Reference proteome</keyword>
<comment type="caution">
    <text evidence="1">The sequence shown here is derived from an EMBL/GenBank/DDBJ whole genome shotgun (WGS) entry which is preliminary data.</text>
</comment>
<dbReference type="RefSeq" id="WP_108994249.1">
    <property type="nucleotide sequence ID" value="NZ_BDQX01000231.1"/>
</dbReference>